<feature type="transmembrane region" description="Helical" evidence="2">
    <location>
        <begin position="97"/>
        <end position="118"/>
    </location>
</feature>
<feature type="transmembrane region" description="Helical" evidence="2">
    <location>
        <begin position="32"/>
        <end position="51"/>
    </location>
</feature>
<feature type="compositionally biased region" description="Basic and acidic residues" evidence="1">
    <location>
        <begin position="855"/>
        <end position="865"/>
    </location>
</feature>
<dbReference type="RefSeq" id="XP_011131634.1">
    <property type="nucleotide sequence ID" value="XM_011133332.1"/>
</dbReference>
<evidence type="ECO:0000256" key="3">
    <source>
        <dbReference type="SAM" id="SignalP"/>
    </source>
</evidence>
<dbReference type="AlphaFoldDB" id="A0A023B376"/>
<evidence type="ECO:0000313" key="4">
    <source>
        <dbReference type="EMBL" id="EZG55339.1"/>
    </source>
</evidence>
<gene>
    <name evidence="4" type="ORF">GNI_114480</name>
</gene>
<feature type="transmembrane region" description="Helical" evidence="2">
    <location>
        <begin position="280"/>
        <end position="307"/>
    </location>
</feature>
<accession>A0A023B376</accession>
<dbReference type="Proteomes" id="UP000019763">
    <property type="component" value="Unassembled WGS sequence"/>
</dbReference>
<keyword evidence="2" id="KW-0472">Membrane</keyword>
<feature type="transmembrane region" description="Helical" evidence="2">
    <location>
        <begin position="729"/>
        <end position="746"/>
    </location>
</feature>
<feature type="transmembrane region" description="Helical" evidence="2">
    <location>
        <begin position="652"/>
        <end position="671"/>
    </location>
</feature>
<feature type="compositionally biased region" description="Low complexity" evidence="1">
    <location>
        <begin position="500"/>
        <end position="509"/>
    </location>
</feature>
<keyword evidence="2 4" id="KW-0812">Transmembrane</keyword>
<dbReference type="VEuPathDB" id="CryptoDB:GNI_114480"/>
<protein>
    <submittedName>
        <fullName evidence="4">Transmembrane protein</fullName>
    </submittedName>
</protein>
<evidence type="ECO:0000256" key="1">
    <source>
        <dbReference type="SAM" id="MobiDB-lite"/>
    </source>
</evidence>
<feature type="region of interest" description="Disordered" evidence="1">
    <location>
        <begin position="462"/>
        <end position="493"/>
    </location>
</feature>
<keyword evidence="3" id="KW-0732">Signal</keyword>
<keyword evidence="2" id="KW-1133">Transmembrane helix</keyword>
<feature type="transmembrane region" description="Helical" evidence="2">
    <location>
        <begin position="171"/>
        <end position="192"/>
    </location>
</feature>
<organism evidence="4 5">
    <name type="scientific">Gregarina niphandrodes</name>
    <name type="common">Septate eugregarine</name>
    <dbReference type="NCBI Taxonomy" id="110365"/>
    <lineage>
        <taxon>Eukaryota</taxon>
        <taxon>Sar</taxon>
        <taxon>Alveolata</taxon>
        <taxon>Apicomplexa</taxon>
        <taxon>Conoidasida</taxon>
        <taxon>Gregarinasina</taxon>
        <taxon>Eugregarinorida</taxon>
        <taxon>Gregarinidae</taxon>
        <taxon>Gregarina</taxon>
    </lineage>
</organism>
<feature type="region of interest" description="Disordered" evidence="1">
    <location>
        <begin position="500"/>
        <end position="519"/>
    </location>
</feature>
<keyword evidence="5" id="KW-1185">Reference proteome</keyword>
<dbReference type="EMBL" id="AFNH02000853">
    <property type="protein sequence ID" value="EZG55339.1"/>
    <property type="molecule type" value="Genomic_DNA"/>
</dbReference>
<feature type="signal peptide" evidence="3">
    <location>
        <begin position="1"/>
        <end position="19"/>
    </location>
</feature>
<feature type="compositionally biased region" description="Gly residues" evidence="1">
    <location>
        <begin position="866"/>
        <end position="888"/>
    </location>
</feature>
<evidence type="ECO:0000256" key="2">
    <source>
        <dbReference type="SAM" id="Phobius"/>
    </source>
</evidence>
<dbReference type="OrthoDB" id="391274at2759"/>
<feature type="chain" id="PRO_5001516358" evidence="3">
    <location>
        <begin position="20"/>
        <end position="1108"/>
    </location>
</feature>
<dbReference type="GeneID" id="22914055"/>
<feature type="region of interest" description="Disordered" evidence="1">
    <location>
        <begin position="382"/>
        <end position="403"/>
    </location>
</feature>
<comment type="caution">
    <text evidence="4">The sequence shown here is derived from an EMBL/GenBank/DDBJ whole genome shotgun (WGS) entry which is preliminary data.</text>
</comment>
<reference evidence="4" key="1">
    <citation type="submission" date="2013-12" db="EMBL/GenBank/DDBJ databases">
        <authorList>
            <person name="Omoto C.K."/>
            <person name="Sibley D."/>
            <person name="Venepally P."/>
            <person name="Hadjithomas M."/>
            <person name="Karamycheva S."/>
            <person name="Brunk B."/>
            <person name="Roos D."/>
            <person name="Caler E."/>
            <person name="Lorenzi H."/>
        </authorList>
    </citation>
    <scope>NUCLEOTIDE SEQUENCE</scope>
</reference>
<sequence>MGYWIQGILVLVLVTTCYEIDTQLIRGVGRPCYLLVAADALLVLYTAGNGSGEYGATMGSFQWSVYSLLTMIKLMLLYFVVFPIFSPTSSAMADELSNNNFFVGALLALGLPYVLWMARASHQLFGSADYVLAQEPLIFTDIICHVTMDLIDASVAFTFIFSSSSIRAKEIWILVTNGIVMGLIWFLHIYSFPSTTINTAPRVGDVTGDQPGSDIWALSAPETVRGRNLGADSARTAGRPNPKNIMATTLPGLNQTPASSGLPSHRGTRNGTDVLLTRKWVALISVFFADVPLLALRIYLWICYPLAPGLQAMLLKNIISIPLSVFRFAQCRRAEKEELVPSAPKAVVGSDSGSLIARLDSVRTLPVELAFRQLQSTLLPPIYGGNSRTNEESRRERATAKSDGMLSIYAPEPPSRWFGLEDTRVMDLRAVERRALDMPGMDWRGLDSGTHRHAKAGSIFLRVPSPSNREPNIGESARTSSRTNGNDLWDAGHGSPGGLASAGLASAGRGSAGRGSVGRGSELDEIMVNDRLNELGEKPSSKVLSDIEHVRTIPIRSYGCARMLVKLKQSLFLGSLASYRSRIATGGSVTRLQATQLLLLLLLDIVARVGVVVLMSLPPEDLSGYEVLLDYLSSVPPTTMARSIGSGRLQSLWMATYACSVALVYCVLCLGLANSSSILCGAVVQGAHVCVWWAYLRAIVWGSVVVTHRVPTEYGFVNVRLYRWMVRASNRWTVVFACVVPLWRLLRLLRLFFLTRHGLTSIAQGEQPDTDFWPGDLKGTDLKGADLKGTARKGTDLKGTDLANDVGIQRGAAETQREDAYTVFTADAPAGDQLRKRPLSTAAAPEWNLTARTLPRTEDKAEVRGKVGGKAGGRAGGKAEDGGGGSGAEGRSRRAGKKYMERDFFRLAQLPDTDINSLLGDFASGVTNDQYESVYEVYEHKGFVRYSTVLLVFVCRHLKCPSAFHRRLASSDLVKSIRMSEFCFTSDYFHLVTKLVCGGLAVALLRDLATFVTVLTSLILDFIYLNACNAQRLLALRAFECQALCVDLVKEYQTADEQTLKRLFSNERIDEFLHPLDDEDFIVCSDRVAALRKEGLFSSPGDLYPITI</sequence>
<feature type="transmembrane region" description="Helical" evidence="2">
    <location>
        <begin position="597"/>
        <end position="617"/>
    </location>
</feature>
<feature type="region of interest" description="Disordered" evidence="1">
    <location>
        <begin position="852"/>
        <end position="895"/>
    </location>
</feature>
<name>A0A023B376_GRENI</name>
<feature type="compositionally biased region" description="Basic and acidic residues" evidence="1">
    <location>
        <begin position="389"/>
        <end position="400"/>
    </location>
</feature>
<feature type="compositionally biased region" description="Polar residues" evidence="1">
    <location>
        <begin position="477"/>
        <end position="486"/>
    </location>
</feature>
<feature type="transmembrane region" description="Helical" evidence="2">
    <location>
        <begin position="63"/>
        <end position="85"/>
    </location>
</feature>
<evidence type="ECO:0000313" key="5">
    <source>
        <dbReference type="Proteomes" id="UP000019763"/>
    </source>
</evidence>
<proteinExistence type="predicted"/>